<dbReference type="Gene3D" id="3.20.20.80">
    <property type="entry name" value="Glycosidases"/>
    <property type="match status" value="1"/>
</dbReference>
<evidence type="ECO:0000313" key="7">
    <source>
        <dbReference type="Proteomes" id="UP000005435"/>
    </source>
</evidence>
<dbReference type="PANTHER" id="PTHR10357:SF210">
    <property type="entry name" value="MALTODEXTRIN GLUCOSIDASE"/>
    <property type="match status" value="1"/>
</dbReference>
<dbReference type="OrthoDB" id="9805159at2"/>
<evidence type="ECO:0000256" key="3">
    <source>
        <dbReference type="ARBA" id="ARBA00023001"/>
    </source>
</evidence>
<dbReference type="InterPro" id="IPR013783">
    <property type="entry name" value="Ig-like_fold"/>
</dbReference>
<evidence type="ECO:0000256" key="4">
    <source>
        <dbReference type="ARBA" id="ARBA00023295"/>
    </source>
</evidence>
<dbReference type="GO" id="GO:0030245">
    <property type="term" value="P:cellulose catabolic process"/>
    <property type="evidence" value="ECO:0007669"/>
    <property type="project" value="UniProtKB-KW"/>
</dbReference>
<dbReference type="Pfam" id="PF16657">
    <property type="entry name" value="Malt_amylase_C"/>
    <property type="match status" value="1"/>
</dbReference>
<evidence type="ECO:0000259" key="5">
    <source>
        <dbReference type="SMART" id="SM00642"/>
    </source>
</evidence>
<reference evidence="6 7" key="2">
    <citation type="journal article" date="2012" name="Stand. Genomic Sci.">
        <title>Complete Genome Sequence of Clostridium clariflavum DSM 19732.</title>
        <authorList>
            <person name="Izquierdo J.A."/>
            <person name="Goodwin L."/>
            <person name="Davenport K.W."/>
            <person name="Teshima H."/>
            <person name="Bruce D."/>
            <person name="Detter C."/>
            <person name="Tapia R."/>
            <person name="Han S."/>
            <person name="Land M."/>
            <person name="Hauser L."/>
            <person name="Jeffries C.D."/>
            <person name="Han J."/>
            <person name="Pitluck S."/>
            <person name="Nolan M."/>
            <person name="Chen A."/>
            <person name="Huntemann M."/>
            <person name="Mavromatis K."/>
            <person name="Mikhailova N."/>
            <person name="Liolios K."/>
            <person name="Woyke T."/>
            <person name="Lynd L.R."/>
        </authorList>
    </citation>
    <scope>NUCLEOTIDE SEQUENCE [LARGE SCALE GENOMIC DNA]</scope>
    <source>
        <strain evidence="7">DSM 19732 / NBRC 101661 / EBR45</strain>
    </source>
</reference>
<keyword evidence="4 6" id="KW-0326">Glycosidase</keyword>
<comment type="similarity">
    <text evidence="1">Belongs to the glycosyl hydrolase 13 family.</text>
</comment>
<dbReference type="Gene3D" id="3.90.400.10">
    <property type="entry name" value="Oligo-1,6-glucosidase, Domain 2"/>
    <property type="match status" value="1"/>
</dbReference>
<dbReference type="AlphaFoldDB" id="G8LW15"/>
<dbReference type="CDD" id="cd11338">
    <property type="entry name" value="AmyAc_CMD"/>
    <property type="match status" value="1"/>
</dbReference>
<dbReference type="SUPFAM" id="SSF51445">
    <property type="entry name" value="(Trans)glycosidases"/>
    <property type="match status" value="1"/>
</dbReference>
<accession>G8LW15</accession>
<dbReference type="CDD" id="cd02857">
    <property type="entry name" value="E_set_CDase_PDE_N"/>
    <property type="match status" value="1"/>
</dbReference>
<name>G8LW15_ACECE</name>
<evidence type="ECO:0000313" key="6">
    <source>
        <dbReference type="EMBL" id="AEV68619.1"/>
    </source>
</evidence>
<keyword evidence="3" id="KW-0624">Polysaccharide degradation</keyword>
<proteinExistence type="inferred from homology"/>
<keyword evidence="3" id="KW-0136">Cellulose degradation</keyword>
<dbReference type="STRING" id="720554.Clocl_2020"/>
<dbReference type="EMBL" id="CP003065">
    <property type="protein sequence ID" value="AEV68619.1"/>
    <property type="molecule type" value="Genomic_DNA"/>
</dbReference>
<evidence type="ECO:0000256" key="1">
    <source>
        <dbReference type="ARBA" id="ARBA00008061"/>
    </source>
</evidence>
<dbReference type="InterPro" id="IPR006047">
    <property type="entry name" value="GH13_cat_dom"/>
</dbReference>
<dbReference type="InterPro" id="IPR045857">
    <property type="entry name" value="O16G_dom_2"/>
</dbReference>
<organism evidence="6 7">
    <name type="scientific">Acetivibrio clariflavus (strain DSM 19732 / NBRC 101661 / EBR45)</name>
    <name type="common">Clostridium clariflavum</name>
    <dbReference type="NCBI Taxonomy" id="720554"/>
    <lineage>
        <taxon>Bacteria</taxon>
        <taxon>Bacillati</taxon>
        <taxon>Bacillota</taxon>
        <taxon>Clostridia</taxon>
        <taxon>Eubacteriales</taxon>
        <taxon>Oscillospiraceae</taxon>
        <taxon>Acetivibrio</taxon>
    </lineage>
</organism>
<dbReference type="PANTHER" id="PTHR10357">
    <property type="entry name" value="ALPHA-AMYLASE FAMILY MEMBER"/>
    <property type="match status" value="1"/>
</dbReference>
<evidence type="ECO:0000256" key="2">
    <source>
        <dbReference type="ARBA" id="ARBA00022801"/>
    </source>
</evidence>
<dbReference type="Proteomes" id="UP000005435">
    <property type="component" value="Chromosome"/>
</dbReference>
<protein>
    <submittedName>
        <fullName evidence="6">Glycosidase</fullName>
    </submittedName>
</protein>
<dbReference type="SUPFAM" id="SSF81296">
    <property type="entry name" value="E set domains"/>
    <property type="match status" value="1"/>
</dbReference>
<dbReference type="KEGG" id="ccl:Clocl_2020"/>
<keyword evidence="2" id="KW-0378">Hydrolase</keyword>
<dbReference type="SMART" id="SM00642">
    <property type="entry name" value="Aamy"/>
    <property type="match status" value="1"/>
</dbReference>
<sequence>MLREAIYHKQYSEYAYPLDDSTLLIRIRTRKNEISTCMLYYEEKYDSSVNGKILMHKAASDELFDYFEAIICSKIKRIKYMFYLEDNYEALWFNQNGFHKHRPTWGHFSYSYLSKSDIVKGVEWFENTVIYQIFSDRFKRKDGDNNVKQGFYGGNLKGLISEFEYIKSLGIGCIYLNPVFESKSYHRYDISDYYELDPIFGDKMQLKEFIDLCHASNIKVIFDAVLNHTASDFFAFRDVVKNGQNSRYKDWFYVYSFPVSQRPKPNYECFSYFAGMPKLNTANPEVMAYLTDVLKYWTLKFDIDGWRFDVADELDRNFIRHIRRELKAIKSEIVLIGEIFDEASSWLCGDQFDSVVNYQLKALINDLFAFRSIDAELFLQRIGRYLMNHKLGVLNNMVNVISTHDTPRFLTLCGGCEKRFELATVFQFAFPGVPMIYYGDEIGMKGGDDPDCRKPMVWDNNKWNMKFLSLYKFLTDLRHKHEALRQGSFVALKVKGEKGVLAFGRKSQKEIIIIVMNTSHIKTEVNVYMDNINDGKKRALNLIDNKEVELENDTLRDFLKSYQWKIYKLE</sequence>
<dbReference type="InterPro" id="IPR013780">
    <property type="entry name" value="Glyco_hydro_b"/>
</dbReference>
<dbReference type="HOGENOM" id="CLU_006462_6_2_9"/>
<dbReference type="Gene3D" id="2.60.40.10">
    <property type="entry name" value="Immunoglobulins"/>
    <property type="match status" value="1"/>
</dbReference>
<dbReference type="RefSeq" id="WP_014255199.1">
    <property type="nucleotide sequence ID" value="NC_016627.1"/>
</dbReference>
<dbReference type="InterPro" id="IPR004185">
    <property type="entry name" value="Glyco_hydro_13_lg-like_dom"/>
</dbReference>
<dbReference type="SUPFAM" id="SSF51011">
    <property type="entry name" value="Glycosyl hydrolase domain"/>
    <property type="match status" value="1"/>
</dbReference>
<dbReference type="GO" id="GO:0004553">
    <property type="term" value="F:hydrolase activity, hydrolyzing O-glycosyl compounds"/>
    <property type="evidence" value="ECO:0007669"/>
    <property type="project" value="InterPro"/>
</dbReference>
<dbReference type="Pfam" id="PF02903">
    <property type="entry name" value="Alpha-amylase_N"/>
    <property type="match status" value="1"/>
</dbReference>
<keyword evidence="3" id="KW-0119">Carbohydrate metabolism</keyword>
<gene>
    <name evidence="6" type="ordered locus">Clocl_2020</name>
</gene>
<dbReference type="Gene3D" id="2.60.40.1180">
    <property type="entry name" value="Golgi alpha-mannosidase II"/>
    <property type="match status" value="1"/>
</dbReference>
<dbReference type="eggNOG" id="COG0366">
    <property type="taxonomic scope" value="Bacteria"/>
</dbReference>
<dbReference type="InterPro" id="IPR032091">
    <property type="entry name" value="Malt_amylase-like_C"/>
</dbReference>
<reference evidence="7" key="1">
    <citation type="submission" date="2011-12" db="EMBL/GenBank/DDBJ databases">
        <title>Complete sequence of Clostridium clariflavum DSM 19732.</title>
        <authorList>
            <consortium name="US DOE Joint Genome Institute"/>
            <person name="Lucas S."/>
            <person name="Han J."/>
            <person name="Lapidus A."/>
            <person name="Cheng J.-F."/>
            <person name="Goodwin L."/>
            <person name="Pitluck S."/>
            <person name="Peters L."/>
            <person name="Teshima H."/>
            <person name="Detter J.C."/>
            <person name="Han C."/>
            <person name="Tapia R."/>
            <person name="Land M."/>
            <person name="Hauser L."/>
            <person name="Kyrpides N."/>
            <person name="Ivanova N."/>
            <person name="Pagani I."/>
            <person name="Kitzmiller T."/>
            <person name="Lynd L."/>
            <person name="Izquierdo J."/>
            <person name="Woyke T."/>
        </authorList>
    </citation>
    <scope>NUCLEOTIDE SEQUENCE [LARGE SCALE GENOMIC DNA]</scope>
    <source>
        <strain evidence="7">DSM 19732 / NBRC 101661 / EBR45</strain>
    </source>
</reference>
<dbReference type="InterPro" id="IPR014756">
    <property type="entry name" value="Ig_E-set"/>
</dbReference>
<feature type="domain" description="Glycosyl hydrolase family 13 catalytic" evidence="5">
    <location>
        <begin position="132"/>
        <end position="478"/>
    </location>
</feature>
<keyword evidence="7" id="KW-1185">Reference proteome</keyword>
<dbReference type="Pfam" id="PF00128">
    <property type="entry name" value="Alpha-amylase"/>
    <property type="match status" value="1"/>
</dbReference>
<dbReference type="InterPro" id="IPR017853">
    <property type="entry name" value="GH"/>
</dbReference>